<accession>A0ABM9D1X2</accession>
<keyword evidence="3" id="KW-1185">Reference proteome</keyword>
<feature type="transmembrane region" description="Helical" evidence="1">
    <location>
        <begin position="229"/>
        <end position="249"/>
    </location>
</feature>
<feature type="transmembrane region" description="Helical" evidence="1">
    <location>
        <begin position="137"/>
        <end position="155"/>
    </location>
</feature>
<dbReference type="Pfam" id="PF09586">
    <property type="entry name" value="YfhO"/>
    <property type="match status" value="1"/>
</dbReference>
<reference evidence="2" key="1">
    <citation type="submission" date="2022-03" db="EMBL/GenBank/DDBJ databases">
        <authorList>
            <person name="Hettiarachchi G."/>
        </authorList>
    </citation>
    <scope>NUCLEOTIDE SEQUENCE</scope>
    <source>
        <strain evidence="2">LMG 32447</strain>
    </source>
</reference>
<feature type="transmembrane region" description="Helical" evidence="1">
    <location>
        <begin position="187"/>
        <end position="217"/>
    </location>
</feature>
<evidence type="ECO:0008006" key="4">
    <source>
        <dbReference type="Google" id="ProtNLM"/>
    </source>
</evidence>
<keyword evidence="1" id="KW-0472">Membrane</keyword>
<feature type="transmembrane region" description="Helical" evidence="1">
    <location>
        <begin position="842"/>
        <end position="863"/>
    </location>
</feature>
<keyword evidence="1" id="KW-0812">Transmembrane</keyword>
<name>A0ABM9D1X2_9LACO</name>
<dbReference type="InterPro" id="IPR018580">
    <property type="entry name" value="Uncharacterised_YfhO"/>
</dbReference>
<dbReference type="RefSeq" id="WP_248705708.1">
    <property type="nucleotide sequence ID" value="NZ_CAKOET010000001.1"/>
</dbReference>
<feature type="transmembrane region" description="Helical" evidence="1">
    <location>
        <begin position="413"/>
        <end position="431"/>
    </location>
</feature>
<comment type="caution">
    <text evidence="2">The sequence shown here is derived from an EMBL/GenBank/DDBJ whole genome shotgun (WGS) entry which is preliminary data.</text>
</comment>
<evidence type="ECO:0000313" key="2">
    <source>
        <dbReference type="EMBL" id="CAH1851021.1"/>
    </source>
</evidence>
<dbReference type="EMBL" id="CAKOEU010000001">
    <property type="protein sequence ID" value="CAH1851021.1"/>
    <property type="molecule type" value="Genomic_DNA"/>
</dbReference>
<feature type="transmembrane region" description="Helical" evidence="1">
    <location>
        <begin position="12"/>
        <end position="32"/>
    </location>
</feature>
<keyword evidence="1" id="KW-1133">Transmembrane helix</keyword>
<feature type="transmembrane region" description="Helical" evidence="1">
    <location>
        <begin position="296"/>
        <end position="313"/>
    </location>
</feature>
<protein>
    <recommendedName>
        <fullName evidence="4">Bacterial membrane protein YfhO</fullName>
    </recommendedName>
</protein>
<evidence type="ECO:0000313" key="3">
    <source>
        <dbReference type="Proteomes" id="UP000838102"/>
    </source>
</evidence>
<feature type="transmembrane region" description="Helical" evidence="1">
    <location>
        <begin position="162"/>
        <end position="181"/>
    </location>
</feature>
<feature type="transmembrane region" description="Helical" evidence="1">
    <location>
        <begin position="381"/>
        <end position="401"/>
    </location>
</feature>
<dbReference type="PANTHER" id="PTHR38454:SF1">
    <property type="entry name" value="INTEGRAL MEMBRANE PROTEIN"/>
    <property type="match status" value="1"/>
</dbReference>
<feature type="transmembrane region" description="Helical" evidence="1">
    <location>
        <begin position="438"/>
        <end position="457"/>
    </location>
</feature>
<feature type="transmembrane region" description="Helical" evidence="1">
    <location>
        <begin position="354"/>
        <end position="374"/>
    </location>
</feature>
<dbReference type="PANTHER" id="PTHR38454">
    <property type="entry name" value="INTEGRAL MEMBRANE PROTEIN-RELATED"/>
    <property type="match status" value="1"/>
</dbReference>
<proteinExistence type="predicted"/>
<gene>
    <name evidence="2" type="ORF">LMG032447_00252</name>
</gene>
<evidence type="ECO:0000256" key="1">
    <source>
        <dbReference type="SAM" id="Phobius"/>
    </source>
</evidence>
<sequence>MQKISKFTQKYLLSPLAISFWLPIIFMTGYFANRGMAPFGTSTILTVDLGQQYIDQFAAFKAALVNHPSSFLYSFSSALGGDMLGEWAYYLMSPFNIIFLFVSDLQLPSAILWVTVFKFGFAGLSMAYLIQRLKLQHSYYISLFAISYPLSGWFIANDLNLLWLDTAILLPLLILALEALLRGKKSWPYSLLLFLTITSNYYIAFMVVIFIVLYTLWRFPQLAYKKIKIPLLFIGQSALGGALSAWLILPAYFQLQQGKIGHNSAWSLAFENNPLHLLTKLIPGSFDFEQMQNGQANIFISAFVLVALGAFVTNRTISYVSKLTALLLLAILILATCWAPLTLAFHGGQYPVWYPYRFSFLISFFLIFLAAWGFRPNWQPRILTCSILFAIVTAITLYALSQLKQLNFLTNNNILIFWLLSSICILVITAPMPHYLRLGLLAFITCVSLTTNISTTLNNFSYISLSDYQTTITALKADKNKIQSDQSWYRVGQTYQRTRGDSMMEDFYGGGHFSSLMPNKTVQFYQAMGQPEGDNFVNYSNGTVLTDNLLGFKYYFSPSQQINKTEGSPQSRKTGYRSDFRQYQRYAQTSTTTIFKNQQALPLAFAANQQVLQTDINSALPIQNQVRLWQSLTGRKDQLVRKDDFDFAQADNVNLPTTITNSQLEKQDASKPGSLTLTFTPKTNDPYYLTLGGNLKIENFDLLINDQVITQFSSYRNTVIVNLTNQAAGQEQKLTIRLRNAASLTLSNVALYHLNQEAINQDVAQLKQHPLTITQRTENRIIGHITTTTAKPVIMTSIPAAPGWQVKIDGQKVATSQVGNFLLAIKTKPGRHQVQFSYTPPYLYWGLTITLFGFIILGSQIIISRPFPPLARIDWP</sequence>
<dbReference type="Proteomes" id="UP000838102">
    <property type="component" value="Unassembled WGS sequence"/>
</dbReference>
<feature type="transmembrane region" description="Helical" evidence="1">
    <location>
        <begin position="325"/>
        <end position="348"/>
    </location>
</feature>
<organism evidence="2 3">
    <name type="scientific">Convivina praedatoris</name>
    <dbReference type="NCBI Taxonomy" id="2880963"/>
    <lineage>
        <taxon>Bacteria</taxon>
        <taxon>Bacillati</taxon>
        <taxon>Bacillota</taxon>
        <taxon>Bacilli</taxon>
        <taxon>Lactobacillales</taxon>
        <taxon>Lactobacillaceae</taxon>
        <taxon>Convivina</taxon>
    </lineage>
</organism>
<feature type="transmembrane region" description="Helical" evidence="1">
    <location>
        <begin position="110"/>
        <end position="131"/>
    </location>
</feature>